<evidence type="ECO:0000259" key="3">
    <source>
        <dbReference type="Pfam" id="PF13462"/>
    </source>
</evidence>
<dbReference type="InterPro" id="IPR012336">
    <property type="entry name" value="Thioredoxin-like_fold"/>
</dbReference>
<accession>A0A9W6LYH5</accession>
<name>A0A9W6LYH5_9MICO</name>
<feature type="compositionally biased region" description="Polar residues" evidence="1">
    <location>
        <begin position="303"/>
        <end position="313"/>
    </location>
</feature>
<gene>
    <name evidence="4" type="ORF">GCM10017584_04230</name>
</gene>
<feature type="compositionally biased region" description="Basic and acidic residues" evidence="1">
    <location>
        <begin position="9"/>
        <end position="26"/>
    </location>
</feature>
<proteinExistence type="predicted"/>
<evidence type="ECO:0000256" key="2">
    <source>
        <dbReference type="SAM" id="Phobius"/>
    </source>
</evidence>
<dbReference type="Gene3D" id="3.40.30.10">
    <property type="entry name" value="Glutaredoxin"/>
    <property type="match status" value="1"/>
</dbReference>
<reference evidence="4" key="2">
    <citation type="submission" date="2023-01" db="EMBL/GenBank/DDBJ databases">
        <authorList>
            <person name="Sun Q."/>
            <person name="Evtushenko L."/>
        </authorList>
    </citation>
    <scope>NUCLEOTIDE SEQUENCE</scope>
    <source>
        <strain evidence="4">VKM Ac-1401</strain>
    </source>
</reference>
<feature type="domain" description="Thioredoxin-like fold" evidence="3">
    <location>
        <begin position="113"/>
        <end position="282"/>
    </location>
</feature>
<evidence type="ECO:0000313" key="4">
    <source>
        <dbReference type="EMBL" id="GLJ74850.1"/>
    </source>
</evidence>
<feature type="region of interest" description="Disordered" evidence="1">
    <location>
        <begin position="1"/>
        <end position="33"/>
    </location>
</feature>
<keyword evidence="2" id="KW-0812">Transmembrane</keyword>
<keyword evidence="2" id="KW-0472">Membrane</keyword>
<protein>
    <recommendedName>
        <fullName evidence="3">Thioredoxin-like fold domain-containing protein</fullName>
    </recommendedName>
</protein>
<sequence length="313" mass="32833">MTSMTDGPEDSRPANERREAAREKALQLRTTQQRKDRRNRVFVTGGIVVGVLAVVAVVAVIIVTAIRPSVPGPANMASDGVVIGSGLKVKQTPSLAADASPIASTPDPSGSVVSIRVYSDYLCALCGDFQRTNGEQLEPLIKNGAVTVELHPIAILTSHSAGTKYSLRAANAAACVANYAPDSFWAFNNALFVKQPEEGSAGLTDAQLKKRVADTGATSLSSIDSCIDDGTYKNWVTSASDRALTGPIPNSSVKQLTVAPLVLVNGKQYTGSLKSSDDFQAFVLQAQGDQYSSTPTPSPVPGKTSTPTPTVKK</sequence>
<feature type="transmembrane region" description="Helical" evidence="2">
    <location>
        <begin position="41"/>
        <end position="66"/>
    </location>
</feature>
<keyword evidence="2" id="KW-1133">Transmembrane helix</keyword>
<evidence type="ECO:0000256" key="1">
    <source>
        <dbReference type="SAM" id="MobiDB-lite"/>
    </source>
</evidence>
<dbReference type="EMBL" id="BSEN01000001">
    <property type="protein sequence ID" value="GLJ74850.1"/>
    <property type="molecule type" value="Genomic_DNA"/>
</dbReference>
<comment type="caution">
    <text evidence="4">The sequence shown here is derived from an EMBL/GenBank/DDBJ whole genome shotgun (WGS) entry which is preliminary data.</text>
</comment>
<dbReference type="AlphaFoldDB" id="A0A9W6LYH5"/>
<feature type="region of interest" description="Disordered" evidence="1">
    <location>
        <begin position="289"/>
        <end position="313"/>
    </location>
</feature>
<dbReference type="Pfam" id="PF13462">
    <property type="entry name" value="Thioredoxin_4"/>
    <property type="match status" value="1"/>
</dbReference>
<evidence type="ECO:0000313" key="5">
    <source>
        <dbReference type="Proteomes" id="UP001142372"/>
    </source>
</evidence>
<organism evidence="4 5">
    <name type="scientific">Leifsonia poae</name>
    <dbReference type="NCBI Taxonomy" id="110933"/>
    <lineage>
        <taxon>Bacteria</taxon>
        <taxon>Bacillati</taxon>
        <taxon>Actinomycetota</taxon>
        <taxon>Actinomycetes</taxon>
        <taxon>Micrococcales</taxon>
        <taxon>Microbacteriaceae</taxon>
        <taxon>Leifsonia</taxon>
    </lineage>
</organism>
<reference evidence="4" key="1">
    <citation type="journal article" date="2014" name="Int. J. Syst. Evol. Microbiol.">
        <title>Complete genome sequence of Corynebacterium casei LMG S-19264T (=DSM 44701T), isolated from a smear-ripened cheese.</title>
        <authorList>
            <consortium name="US DOE Joint Genome Institute (JGI-PGF)"/>
            <person name="Walter F."/>
            <person name="Albersmeier A."/>
            <person name="Kalinowski J."/>
            <person name="Ruckert C."/>
        </authorList>
    </citation>
    <scope>NUCLEOTIDE SEQUENCE</scope>
    <source>
        <strain evidence="4">VKM Ac-1401</strain>
    </source>
</reference>
<dbReference type="InterPro" id="IPR036249">
    <property type="entry name" value="Thioredoxin-like_sf"/>
</dbReference>
<keyword evidence="5" id="KW-1185">Reference proteome</keyword>
<dbReference type="SUPFAM" id="SSF52833">
    <property type="entry name" value="Thioredoxin-like"/>
    <property type="match status" value="1"/>
</dbReference>
<dbReference type="Proteomes" id="UP001142372">
    <property type="component" value="Unassembled WGS sequence"/>
</dbReference>